<dbReference type="SUPFAM" id="SSF53448">
    <property type="entry name" value="Nucleotide-diphospho-sugar transferases"/>
    <property type="match status" value="1"/>
</dbReference>
<dbReference type="InterPro" id="IPR029044">
    <property type="entry name" value="Nucleotide-diphossugar_trans"/>
</dbReference>
<gene>
    <name evidence="2" type="ordered locus">MfeM64YM_0549</name>
</gene>
<proteinExistence type="predicted"/>
<dbReference type="Gene3D" id="3.90.550.10">
    <property type="entry name" value="Spore Coat Polysaccharide Biosynthesis Protein SpsA, Chain A"/>
    <property type="match status" value="1"/>
</dbReference>
<dbReference type="Pfam" id="PF00535">
    <property type="entry name" value="Glycos_transf_2"/>
    <property type="match status" value="1"/>
</dbReference>
<dbReference type="EMBL" id="CP002458">
    <property type="protein sequence ID" value="ADV34547.1"/>
    <property type="molecule type" value="Genomic_DNA"/>
</dbReference>
<evidence type="ECO:0000259" key="1">
    <source>
        <dbReference type="Pfam" id="PF00535"/>
    </source>
</evidence>
<dbReference type="Proteomes" id="UP000007473">
    <property type="component" value="Chromosome"/>
</dbReference>
<accession>A0AB32XC50</accession>
<feature type="domain" description="Glycosyltransferase 2-like" evidence="1">
    <location>
        <begin position="4"/>
        <end position="140"/>
    </location>
</feature>
<dbReference type="AlphaFoldDB" id="A0AB32XC50"/>
<organism evidence="2 3">
    <name type="scientific">Mycoplasmopsis fermentans (strain M64)</name>
    <name type="common">Mycoplasma fermentans</name>
    <dbReference type="NCBI Taxonomy" id="943945"/>
    <lineage>
        <taxon>Bacteria</taxon>
        <taxon>Bacillati</taxon>
        <taxon>Mycoplasmatota</taxon>
        <taxon>Mycoplasmoidales</taxon>
        <taxon>Metamycoplasmataceae</taxon>
        <taxon>Mycoplasmopsis</taxon>
    </lineage>
</organism>
<dbReference type="InterPro" id="IPR001173">
    <property type="entry name" value="Glyco_trans_2-like"/>
</dbReference>
<dbReference type="RefSeq" id="WP_013526905.1">
    <property type="nucleotide sequence ID" value="NC_014921.1"/>
</dbReference>
<name>A0AB32XC50_MYCFM</name>
<evidence type="ECO:0000313" key="2">
    <source>
        <dbReference type="EMBL" id="ADV34547.1"/>
    </source>
</evidence>
<evidence type="ECO:0000313" key="3">
    <source>
        <dbReference type="Proteomes" id="UP000007473"/>
    </source>
</evidence>
<sequence length="335" mass="40170">MKLSIISPGINSAKSLKNILEGMKDQNNQDFELILALRNPSAKMYSIIERYLAFFGTRLKFITNNRQRTMQSDIVCAFHLVKGNYATIINSDNSMRSYFAQELTNYIEKFNPDVLEYRPRLVGTVKWKPNPRLEEEKVYNIQEEHQVLAYSYPFIFNKVFKKSLINQFLKHRSIVVNDSKFCIELNYFMLLKAQSYLYTNKRIVREFIPSSMWLNPKTFIEQFKAIENYVKTNNLKFEQEIAYARMYFLQIFLGALLNTWRLRFWSKDVIKDRINYNEKRTDRFVNELYKYLEKEHLDNSLFFNTNIYVIKNNPEANFLKILPKVKKWEDILDDL</sequence>
<reference evidence="2 3" key="1">
    <citation type="journal article" date="2011" name="J. Bacteriol.">
        <title>Genome sequence of the repetitive-sequence-rich Mycoplasma fermentans strain M64.</title>
        <authorList>
            <person name="Shu H.W."/>
            <person name="Liu T.T."/>
            <person name="Chang H.Y."/>
            <person name="Liu Y.M."/>
            <person name="Wu K.M."/>
            <person name="Shu H.Y."/>
            <person name="Tsai S.F."/>
            <person name="Hsiao K.J."/>
            <person name="Hu W.S."/>
            <person name="Ng W.V."/>
        </authorList>
    </citation>
    <scope>NUCLEOTIDE SEQUENCE [LARGE SCALE GENOMIC DNA]</scope>
    <source>
        <strain evidence="2 3">M64</strain>
    </source>
</reference>
<protein>
    <submittedName>
        <fullName evidence="2">Glycosyltransferase</fullName>
    </submittedName>
</protein>
<dbReference type="KEGG" id="mfm:MfeM64YM_0549"/>